<comment type="similarity">
    <text evidence="1 2">Belongs to the universal stress protein A family.</text>
</comment>
<dbReference type="Proteomes" id="UP001363010">
    <property type="component" value="Unassembled WGS sequence"/>
</dbReference>
<evidence type="ECO:0000259" key="3">
    <source>
        <dbReference type="Pfam" id="PF00582"/>
    </source>
</evidence>
<dbReference type="PANTHER" id="PTHR46268:SF6">
    <property type="entry name" value="UNIVERSAL STRESS PROTEIN UP12"/>
    <property type="match status" value="1"/>
</dbReference>
<dbReference type="InterPro" id="IPR014729">
    <property type="entry name" value="Rossmann-like_a/b/a_fold"/>
</dbReference>
<evidence type="ECO:0000313" key="4">
    <source>
        <dbReference type="EMBL" id="MEJ8826983.1"/>
    </source>
</evidence>
<keyword evidence="5" id="KW-1185">Reference proteome</keyword>
<sequence>MYQRILVPVDGSATSDEGLAQAIRMAELTHGRLRLVHCIDNLSFAFALDAYGGVSGASLDDLRKDAATLLTIAKGKAAVAGVEADGVVYDTFNDRVAEMVTREAASWGADLIVIGTHGRRGLQRAMLGSSAEQILRISPVPVLLVRAAMQDGKE</sequence>
<feature type="domain" description="UspA" evidence="3">
    <location>
        <begin position="1"/>
        <end position="146"/>
    </location>
</feature>
<evidence type="ECO:0000256" key="2">
    <source>
        <dbReference type="PIRNR" id="PIRNR006276"/>
    </source>
</evidence>
<gene>
    <name evidence="4" type="ORF">WKW80_34140</name>
</gene>
<keyword evidence="2" id="KW-0963">Cytoplasm</keyword>
<dbReference type="InterPro" id="IPR006015">
    <property type="entry name" value="Universal_stress_UspA"/>
</dbReference>
<organism evidence="4 5">
    <name type="scientific">Variovorax humicola</name>
    <dbReference type="NCBI Taxonomy" id="1769758"/>
    <lineage>
        <taxon>Bacteria</taxon>
        <taxon>Pseudomonadati</taxon>
        <taxon>Pseudomonadota</taxon>
        <taxon>Betaproteobacteria</taxon>
        <taxon>Burkholderiales</taxon>
        <taxon>Comamonadaceae</taxon>
        <taxon>Variovorax</taxon>
    </lineage>
</organism>
<comment type="subcellular location">
    <subcellularLocation>
        <location evidence="2">Cytoplasm</location>
    </subcellularLocation>
</comment>
<reference evidence="4 5" key="1">
    <citation type="submission" date="2024-03" db="EMBL/GenBank/DDBJ databases">
        <title>Novel species of the genus Variovorax.</title>
        <authorList>
            <person name="Liu Q."/>
            <person name="Xin Y.-H."/>
        </authorList>
    </citation>
    <scope>NUCLEOTIDE SEQUENCE [LARGE SCALE GENOMIC DNA]</scope>
    <source>
        <strain evidence="4 5">KACC 18501</strain>
    </source>
</reference>
<dbReference type="Pfam" id="PF00582">
    <property type="entry name" value="Usp"/>
    <property type="match status" value="1"/>
</dbReference>
<evidence type="ECO:0000256" key="1">
    <source>
        <dbReference type="ARBA" id="ARBA00008791"/>
    </source>
</evidence>
<evidence type="ECO:0000313" key="5">
    <source>
        <dbReference type="Proteomes" id="UP001363010"/>
    </source>
</evidence>
<dbReference type="RefSeq" id="WP_340368014.1">
    <property type="nucleotide sequence ID" value="NZ_JBBKZV010000047.1"/>
</dbReference>
<accession>A0ABU8WBV6</accession>
<dbReference type="SUPFAM" id="SSF52402">
    <property type="entry name" value="Adenine nucleotide alpha hydrolases-like"/>
    <property type="match status" value="1"/>
</dbReference>
<dbReference type="Gene3D" id="3.40.50.620">
    <property type="entry name" value="HUPs"/>
    <property type="match status" value="1"/>
</dbReference>
<dbReference type="EMBL" id="JBBKZV010000047">
    <property type="protein sequence ID" value="MEJ8826983.1"/>
    <property type="molecule type" value="Genomic_DNA"/>
</dbReference>
<dbReference type="PRINTS" id="PR01438">
    <property type="entry name" value="UNVRSLSTRESS"/>
</dbReference>
<dbReference type="InterPro" id="IPR006016">
    <property type="entry name" value="UspA"/>
</dbReference>
<name>A0ABU8WBV6_9BURK</name>
<dbReference type="CDD" id="cd00293">
    <property type="entry name" value="USP-like"/>
    <property type="match status" value="1"/>
</dbReference>
<protein>
    <recommendedName>
        <fullName evidence="2">Universal stress protein</fullName>
    </recommendedName>
</protein>
<proteinExistence type="inferred from homology"/>
<comment type="caution">
    <text evidence="4">The sequence shown here is derived from an EMBL/GenBank/DDBJ whole genome shotgun (WGS) entry which is preliminary data.</text>
</comment>
<dbReference type="PANTHER" id="PTHR46268">
    <property type="entry name" value="STRESS RESPONSE PROTEIN NHAX"/>
    <property type="match status" value="1"/>
</dbReference>
<dbReference type="PIRSF" id="PIRSF006276">
    <property type="entry name" value="UspA"/>
    <property type="match status" value="1"/>
</dbReference>